<organism evidence="2">
    <name type="scientific">marine metagenome</name>
    <dbReference type="NCBI Taxonomy" id="408172"/>
    <lineage>
        <taxon>unclassified sequences</taxon>
        <taxon>metagenomes</taxon>
        <taxon>ecological metagenomes</taxon>
    </lineage>
</organism>
<protein>
    <recommendedName>
        <fullName evidence="1">FecR protein domain-containing protein</fullName>
    </recommendedName>
</protein>
<reference evidence="2" key="1">
    <citation type="submission" date="2018-05" db="EMBL/GenBank/DDBJ databases">
        <authorList>
            <person name="Lanie J.A."/>
            <person name="Ng W.-L."/>
            <person name="Kazmierczak K.M."/>
            <person name="Andrzejewski T.M."/>
            <person name="Davidsen T.M."/>
            <person name="Wayne K.J."/>
            <person name="Tettelin H."/>
            <person name="Glass J.I."/>
            <person name="Rusch D."/>
            <person name="Podicherti R."/>
            <person name="Tsui H.-C.T."/>
            <person name="Winkler M.E."/>
        </authorList>
    </citation>
    <scope>NUCLEOTIDE SEQUENCE</scope>
</reference>
<feature type="domain" description="FecR protein" evidence="1">
    <location>
        <begin position="60"/>
        <end position="142"/>
    </location>
</feature>
<dbReference type="InterPro" id="IPR006860">
    <property type="entry name" value="FecR"/>
</dbReference>
<dbReference type="PANTHER" id="PTHR38731">
    <property type="entry name" value="LIPL45-RELATED LIPOPROTEIN-RELATED"/>
    <property type="match status" value="1"/>
</dbReference>
<dbReference type="AlphaFoldDB" id="A0A383AD07"/>
<accession>A0A383AD07</accession>
<dbReference type="PANTHER" id="PTHR38731:SF1">
    <property type="entry name" value="FECR PROTEIN DOMAIN-CONTAINING PROTEIN"/>
    <property type="match status" value="1"/>
</dbReference>
<proteinExistence type="predicted"/>
<gene>
    <name evidence="2" type="ORF">METZ01_LOCUS458561</name>
</gene>
<name>A0A383AD07_9ZZZZ</name>
<dbReference type="Gene3D" id="2.60.120.1440">
    <property type="match status" value="1"/>
</dbReference>
<dbReference type="Pfam" id="PF04773">
    <property type="entry name" value="FecR"/>
    <property type="match status" value="1"/>
</dbReference>
<evidence type="ECO:0000313" key="2">
    <source>
        <dbReference type="EMBL" id="SVE05707.1"/>
    </source>
</evidence>
<sequence>MKYRSFNSIIISSLFLCTFVVAGSKVAVSTKVKGQVEVRPDRNTNYEYLKTGKILEDKNQIKTGRNGFVAVIFIDDKSTLKIKEDSEVEITGKRTTTKISKNIFMDIGSLRATIGKQQQGEFVIQTPTSVASVKGTDFWLSTDPIRGDILITLDGLVSFTNSITGETVSVSGGSSGISLPSGDLSVAVTNPASIPEDPTDIEEDTGNELRIYFTGPDGEEKSILIRY</sequence>
<evidence type="ECO:0000259" key="1">
    <source>
        <dbReference type="Pfam" id="PF04773"/>
    </source>
</evidence>
<dbReference type="EMBL" id="UINC01191193">
    <property type="protein sequence ID" value="SVE05707.1"/>
    <property type="molecule type" value="Genomic_DNA"/>
</dbReference>